<dbReference type="OrthoDB" id="5783899at2759"/>
<evidence type="ECO:0000313" key="3">
    <source>
        <dbReference type="Proteomes" id="UP000271889"/>
    </source>
</evidence>
<gene>
    <name evidence="2" type="ORF">CGOC_LOCUS3020</name>
</gene>
<keyword evidence="3" id="KW-1185">Reference proteome</keyword>
<sequence>MDKSVSIFNHPPPSHHIPPNMAYVNNVLAAQNDAIYRRHCNLTMPLQQLRHASREDAILRDELRETRRRLTMMERRIEEFENQVHPNKSRPPTNLKRGYETALRENSAQNMRPQHPLTNVPIDKPTDPDLASWLIQQVITQTK</sequence>
<dbReference type="EMBL" id="UYRV01007286">
    <property type="protein sequence ID" value="VDK54465.1"/>
    <property type="molecule type" value="Genomic_DNA"/>
</dbReference>
<name>A0A3P6RKK0_CYLGO</name>
<proteinExistence type="predicted"/>
<dbReference type="Proteomes" id="UP000271889">
    <property type="component" value="Unassembled WGS sequence"/>
</dbReference>
<evidence type="ECO:0000256" key="1">
    <source>
        <dbReference type="SAM" id="MobiDB-lite"/>
    </source>
</evidence>
<reference evidence="2 3" key="1">
    <citation type="submission" date="2018-11" db="EMBL/GenBank/DDBJ databases">
        <authorList>
            <consortium name="Pathogen Informatics"/>
        </authorList>
    </citation>
    <scope>NUCLEOTIDE SEQUENCE [LARGE SCALE GENOMIC DNA]</scope>
</reference>
<dbReference type="AlphaFoldDB" id="A0A3P6RKK0"/>
<accession>A0A3P6RKK0</accession>
<evidence type="ECO:0000313" key="2">
    <source>
        <dbReference type="EMBL" id="VDK54465.1"/>
    </source>
</evidence>
<organism evidence="2 3">
    <name type="scientific">Cylicostephanus goldi</name>
    <name type="common">Nematode worm</name>
    <dbReference type="NCBI Taxonomy" id="71465"/>
    <lineage>
        <taxon>Eukaryota</taxon>
        <taxon>Metazoa</taxon>
        <taxon>Ecdysozoa</taxon>
        <taxon>Nematoda</taxon>
        <taxon>Chromadorea</taxon>
        <taxon>Rhabditida</taxon>
        <taxon>Rhabditina</taxon>
        <taxon>Rhabditomorpha</taxon>
        <taxon>Strongyloidea</taxon>
        <taxon>Strongylidae</taxon>
        <taxon>Cylicostephanus</taxon>
    </lineage>
</organism>
<feature type="region of interest" description="Disordered" evidence="1">
    <location>
        <begin position="104"/>
        <end position="128"/>
    </location>
</feature>
<protein>
    <submittedName>
        <fullName evidence="2">Uncharacterized protein</fullName>
    </submittedName>
</protein>